<keyword evidence="2" id="KW-0614">Plasmid</keyword>
<evidence type="ECO:0000313" key="2">
    <source>
        <dbReference type="EMBL" id="ARJ25795.1"/>
    </source>
</evidence>
<proteinExistence type="predicted"/>
<feature type="compositionally biased region" description="Basic and acidic residues" evidence="1">
    <location>
        <begin position="299"/>
        <end position="315"/>
    </location>
</feature>
<name>A0A1W6AJ33_BACMY</name>
<sequence>MMDNYEVLTGIQQNTALEINEKLGIDLDKHWENYEIQLSEDNRVIEEIRPDMRLSLGELLSVVNRCGTEKEMESFNQISDYLEPYYEAELIQGEFYETPIAKVTTDRQRNVKVECLSEYVSDSNIEFDFNHSVFEAVNHISHSVTKSHKEIMNGDVEYQGLYPVNEDMVIYCESTGKPLQQHEAAYHFEGYGYVVAEDVSPEEIEGKDAYYTTIGYEDVEEKRLAPIRFMEEQKIEDGEIHFNPVEEIVNDRKTQTEEVFQMESAKTVGSVKKEHGAIEVKESKTIPEVGMRYVGKDTVHEEEQQQVPQKREQARKQHMMRLMGGRDY</sequence>
<evidence type="ECO:0000256" key="1">
    <source>
        <dbReference type="SAM" id="MobiDB-lite"/>
    </source>
</evidence>
<dbReference type="RefSeq" id="WP_085313509.1">
    <property type="nucleotide sequence ID" value="NZ_CP020746.1"/>
</dbReference>
<organism evidence="2 3">
    <name type="scientific">Bacillus mycoides</name>
    <dbReference type="NCBI Taxonomy" id="1405"/>
    <lineage>
        <taxon>Bacteria</taxon>
        <taxon>Bacillati</taxon>
        <taxon>Bacillota</taxon>
        <taxon>Bacilli</taxon>
        <taxon>Bacillales</taxon>
        <taxon>Bacillaceae</taxon>
        <taxon>Bacillus</taxon>
        <taxon>Bacillus cereus group</taxon>
    </lineage>
</organism>
<dbReference type="Proteomes" id="UP000192932">
    <property type="component" value="Plasmid unnamed3"/>
</dbReference>
<evidence type="ECO:0000313" key="3">
    <source>
        <dbReference type="Proteomes" id="UP000192932"/>
    </source>
</evidence>
<feature type="region of interest" description="Disordered" evidence="1">
    <location>
        <begin position="299"/>
        <end position="328"/>
    </location>
</feature>
<dbReference type="AlphaFoldDB" id="A0A1W6AJ33"/>
<evidence type="ECO:0008006" key="4">
    <source>
        <dbReference type="Google" id="ProtNLM"/>
    </source>
</evidence>
<dbReference type="EMBL" id="CP020746">
    <property type="protein sequence ID" value="ARJ25795.1"/>
    <property type="molecule type" value="Genomic_DNA"/>
</dbReference>
<accession>A0A1W6AJ33</accession>
<gene>
    <name evidence="2" type="ORF">B7492_32690</name>
</gene>
<reference evidence="2 3" key="1">
    <citation type="submission" date="2017-04" db="EMBL/GenBank/DDBJ databases">
        <title>The Characteristic of a Fine Plant Growth-Promoting Rhizobacteria Bacillus mycoides Gnyt1 and its Whole Genome Sequencing Analysis.</title>
        <authorList>
            <person name="Li J.H."/>
            <person name="Yao T."/>
        </authorList>
    </citation>
    <scope>NUCLEOTIDE SEQUENCE [LARGE SCALE GENOMIC DNA]</scope>
    <source>
        <strain evidence="2 3">Gnyt1</strain>
        <plasmid evidence="3">Plasmid unnamed3</plasmid>
    </source>
</reference>
<protein>
    <recommendedName>
        <fullName evidence="4">DUF4316 domain-containing protein</fullName>
    </recommendedName>
</protein>
<geneLocation type="plasmid" evidence="2 3">
    <name>unnamed3</name>
</geneLocation>